<dbReference type="HOGENOM" id="CLU_218629_0_0_12"/>
<evidence type="ECO:0000313" key="2">
    <source>
        <dbReference type="Proteomes" id="UP000006163"/>
    </source>
</evidence>
<dbReference type="Pfam" id="PF03112">
    <property type="entry name" value="DUF244"/>
    <property type="match status" value="1"/>
</dbReference>
<accession>C0R9A6</accession>
<protein>
    <submittedName>
        <fullName evidence="1">Uncharacterized protein</fullName>
    </submittedName>
</protein>
<proteinExistence type="predicted"/>
<name>C0R9A6_BORVA</name>
<keyword evidence="2" id="KW-1185">Reference proteome</keyword>
<keyword evidence="1" id="KW-0614">Plasmid</keyword>
<dbReference type="Proteomes" id="UP000006163">
    <property type="component" value="Plasmid VS116_lp28-3"/>
</dbReference>
<gene>
    <name evidence="1" type="ORF">BVAVS116_H0049</name>
</gene>
<organism evidence="1 2">
    <name type="scientific">Borreliella valaisiana VS116</name>
    <dbReference type="NCBI Taxonomy" id="445987"/>
    <lineage>
        <taxon>Bacteria</taxon>
        <taxon>Pseudomonadati</taxon>
        <taxon>Spirochaetota</taxon>
        <taxon>Spirochaetia</taxon>
        <taxon>Spirochaetales</taxon>
        <taxon>Borreliaceae</taxon>
        <taxon>Borreliella</taxon>
    </lineage>
</organism>
<dbReference type="AlphaFoldDB" id="C0R9A6"/>
<geneLocation type="plasmid" evidence="1 2">
    <name>VS116_lp28-3</name>
</geneLocation>
<evidence type="ECO:0000313" key="1">
    <source>
        <dbReference type="EMBL" id="ACN52986.1"/>
    </source>
</evidence>
<sequence>MFNYDPEKRTISDRLKGLIPISSKVLLPSNMSNITYANSIPF</sequence>
<dbReference type="EMBL" id="CP001440">
    <property type="protein sequence ID" value="ACN52986.1"/>
    <property type="molecule type" value="Genomic_DNA"/>
</dbReference>
<reference evidence="1 2" key="1">
    <citation type="journal article" date="2012" name="J. Bacteriol.">
        <title>Whole-Genome Sequences of Borrelia bissettii, Borrelia valaisiana, and Borrelia spielmanii.</title>
        <authorList>
            <person name="Schutzer S.E."/>
            <person name="Fraser-Liggett C.M."/>
            <person name="Qiu W.G."/>
            <person name="Kraiczy P."/>
            <person name="Mongodin E.F."/>
            <person name="Dunn J.J."/>
            <person name="Luft B.J."/>
            <person name="Casjens S.R."/>
        </authorList>
    </citation>
    <scope>NUCLEOTIDE SEQUENCE [LARGE SCALE GENOMIC DNA]</scope>
    <source>
        <strain evidence="1 2">VS116</strain>
        <plasmid evidence="1">VS116_lp28-3</plasmid>
    </source>
</reference>
<dbReference type="InterPro" id="IPR004335">
    <property type="entry name" value="DUF244"/>
</dbReference>